<evidence type="ECO:0000313" key="5">
    <source>
        <dbReference type="Proteomes" id="UP000076394"/>
    </source>
</evidence>
<dbReference type="EMBL" id="PHFD01000276">
    <property type="protein sequence ID" value="PKH45892.1"/>
    <property type="molecule type" value="Genomic_DNA"/>
</dbReference>
<protein>
    <submittedName>
        <fullName evidence="2">Reductive dehalogenase anchoring protein</fullName>
    </submittedName>
    <submittedName>
        <fullName evidence="4">Tetrachloroethene reductive dehalogenase TceA membrane-bound subunit</fullName>
    </submittedName>
    <submittedName>
        <fullName evidence="3">Zinc ribbon domain-containing protein</fullName>
    </submittedName>
</protein>
<dbReference type="EMBL" id="CP011127">
    <property type="protein sequence ID" value="AMU87302.1"/>
    <property type="molecule type" value="Genomic_DNA"/>
</dbReference>
<reference evidence="4 7" key="3">
    <citation type="submission" date="2018-05" db="EMBL/GenBank/DDBJ databases">
        <title>Draft genome sequences of Dehalococcoides mccartyi strains RC and KS.</title>
        <authorList>
            <person name="Higgins S.A."/>
            <person name="Padilla-Crespo E."/>
            <person name="Loeffler F.E."/>
        </authorList>
    </citation>
    <scope>NUCLEOTIDE SEQUENCE [LARGE SCALE GENOMIC DNA]</scope>
    <source>
        <strain evidence="4 7">RC</strain>
    </source>
</reference>
<sequence length="90" mass="10209">MWLIVGLIVGALVMGLFWLMKRNSFSLKWYEWLIGIVGLVLLLLTIQNYFGSLNELESKAASMFLLVLGLPALILLALSWQMVARRIKKA</sequence>
<name>A0A142VC10_9CHLR</name>
<dbReference type="EMBL" id="QGLC01000018">
    <property type="protein sequence ID" value="RAL68994.1"/>
    <property type="molecule type" value="Genomic_DNA"/>
</dbReference>
<keyword evidence="1" id="KW-0812">Transmembrane</keyword>
<evidence type="ECO:0000256" key="1">
    <source>
        <dbReference type="SAM" id="Phobius"/>
    </source>
</evidence>
<evidence type="ECO:0000313" key="3">
    <source>
        <dbReference type="EMBL" id="PKH45892.1"/>
    </source>
</evidence>
<dbReference type="Proteomes" id="UP000076394">
    <property type="component" value="Chromosome"/>
</dbReference>
<dbReference type="Proteomes" id="UP000249146">
    <property type="component" value="Unassembled WGS sequence"/>
</dbReference>
<evidence type="ECO:0000313" key="2">
    <source>
        <dbReference type="EMBL" id="AMU87302.1"/>
    </source>
</evidence>
<evidence type="ECO:0000313" key="7">
    <source>
        <dbReference type="Proteomes" id="UP000249146"/>
    </source>
</evidence>
<proteinExistence type="predicted"/>
<feature type="transmembrane region" description="Helical" evidence="1">
    <location>
        <begin position="62"/>
        <end position="83"/>
    </location>
</feature>
<dbReference type="OMA" id="SWYEWVI"/>
<accession>A0A142VC10</accession>
<dbReference type="AlphaFoldDB" id="A0A142VC10"/>
<feature type="transmembrane region" description="Helical" evidence="1">
    <location>
        <begin position="5"/>
        <end position="20"/>
    </location>
</feature>
<evidence type="ECO:0000313" key="4">
    <source>
        <dbReference type="EMBL" id="RAL68994.1"/>
    </source>
</evidence>
<organism evidence="2 5">
    <name type="scientific">Dehalococcoides mccartyi</name>
    <dbReference type="NCBI Taxonomy" id="61435"/>
    <lineage>
        <taxon>Bacteria</taxon>
        <taxon>Bacillati</taxon>
        <taxon>Chloroflexota</taxon>
        <taxon>Dehalococcoidia</taxon>
        <taxon>Dehalococcoidales</taxon>
        <taxon>Dehalococcoidaceae</taxon>
        <taxon>Dehalococcoides</taxon>
    </lineage>
</organism>
<reference evidence="2 5" key="1">
    <citation type="submission" date="2015-03" db="EMBL/GenBank/DDBJ databases">
        <title>Genomic characterization of Dehalococcoides mccartyi strain 11a5, an unusal plasmid-containing chloroethene dechlorinator.</title>
        <authorList>
            <person name="Zhao S."/>
            <person name="Ding C."/>
            <person name="He J."/>
        </authorList>
    </citation>
    <scope>NUCLEOTIDE SEQUENCE [LARGE SCALE GENOMIC DNA]</scope>
    <source>
        <strain evidence="2 5">11a5</strain>
    </source>
</reference>
<feature type="transmembrane region" description="Helical" evidence="1">
    <location>
        <begin position="32"/>
        <end position="50"/>
    </location>
</feature>
<keyword evidence="1" id="KW-0472">Membrane</keyword>
<reference evidence="3 6" key="2">
    <citation type="journal article" date="2017" name="FEMS Microbiol. Ecol.">
        <title>Reconstructed genomes of novel Dehalococcoides mccartyi strains from 1,2,3,4-tetrachlorodibenzo-p-dioxin-dechlorinating enrichment cultures reveal divergent reductive dehalogenase gene profiles.</title>
        <authorList>
            <person name="Dam H.T."/>
            <person name="Vollmers J."/>
            <person name="Kaster A.K."/>
            <person name="Haggblom M.M."/>
        </authorList>
    </citation>
    <scope>NUCLEOTIDE SEQUENCE [LARGE SCALE GENOMIC DNA]</scope>
    <source>
        <strain evidence="3 6">H1-3-2.001</strain>
    </source>
</reference>
<dbReference type="OrthoDB" id="9928129at2"/>
<evidence type="ECO:0000313" key="6">
    <source>
        <dbReference type="Proteomes" id="UP000233649"/>
    </source>
</evidence>
<gene>
    <name evidence="2" type="primary">rdhB</name>
    <name evidence="4" type="ORF">C1G87_1479</name>
    <name evidence="3" type="ORF">CVH13_01338</name>
    <name evidence="2" type="ORF">Dm11a5_1476</name>
</gene>
<dbReference type="Proteomes" id="UP000233649">
    <property type="component" value="Unassembled WGS sequence"/>
</dbReference>
<keyword evidence="1" id="KW-1133">Transmembrane helix</keyword>
<dbReference type="RefSeq" id="WP_011309958.1">
    <property type="nucleotide sequence ID" value="NZ_AP024514.1"/>
</dbReference>
<dbReference type="PATRIC" id="fig|61435.8.peg.1469"/>